<gene>
    <name evidence="1" type="ORF">AVEN_111308_1</name>
</gene>
<evidence type="ECO:0000313" key="1">
    <source>
        <dbReference type="EMBL" id="GBM52954.1"/>
    </source>
</evidence>
<name>A0A4Y2GLI6_ARAVE</name>
<comment type="caution">
    <text evidence="1">The sequence shown here is derived from an EMBL/GenBank/DDBJ whole genome shotgun (WGS) entry which is preliminary data.</text>
</comment>
<dbReference type="OrthoDB" id="6428963at2759"/>
<dbReference type="EMBL" id="BGPR01001401">
    <property type="protein sequence ID" value="GBM52954.1"/>
    <property type="molecule type" value="Genomic_DNA"/>
</dbReference>
<keyword evidence="2" id="KW-1185">Reference proteome</keyword>
<organism evidence="1 2">
    <name type="scientific">Araneus ventricosus</name>
    <name type="common">Orbweaver spider</name>
    <name type="synonym">Epeira ventricosa</name>
    <dbReference type="NCBI Taxonomy" id="182803"/>
    <lineage>
        <taxon>Eukaryota</taxon>
        <taxon>Metazoa</taxon>
        <taxon>Ecdysozoa</taxon>
        <taxon>Arthropoda</taxon>
        <taxon>Chelicerata</taxon>
        <taxon>Arachnida</taxon>
        <taxon>Araneae</taxon>
        <taxon>Araneomorphae</taxon>
        <taxon>Entelegynae</taxon>
        <taxon>Araneoidea</taxon>
        <taxon>Araneidae</taxon>
        <taxon>Araneus</taxon>
    </lineage>
</organism>
<reference evidence="1 2" key="1">
    <citation type="journal article" date="2019" name="Sci. Rep.">
        <title>Orb-weaving spider Araneus ventricosus genome elucidates the spidroin gene catalogue.</title>
        <authorList>
            <person name="Kono N."/>
            <person name="Nakamura H."/>
            <person name="Ohtoshi R."/>
            <person name="Moran D.A.P."/>
            <person name="Shinohara A."/>
            <person name="Yoshida Y."/>
            <person name="Fujiwara M."/>
            <person name="Mori M."/>
            <person name="Tomita M."/>
            <person name="Arakawa K."/>
        </authorList>
    </citation>
    <scope>NUCLEOTIDE SEQUENCE [LARGE SCALE GENOMIC DNA]</scope>
</reference>
<protein>
    <recommendedName>
        <fullName evidence="3">Peptidase aspartic putative domain-containing protein</fullName>
    </recommendedName>
</protein>
<accession>A0A4Y2GLI6</accession>
<dbReference type="AlphaFoldDB" id="A0A4Y2GLI6"/>
<dbReference type="PANTHER" id="PTHR22955:SF77">
    <property type="entry name" value="ASPARTIC PUTATIVE DOMAIN-CONTAINING PROTEIN-RELATED"/>
    <property type="match status" value="1"/>
</dbReference>
<evidence type="ECO:0008006" key="3">
    <source>
        <dbReference type="Google" id="ProtNLM"/>
    </source>
</evidence>
<proteinExistence type="predicted"/>
<evidence type="ECO:0000313" key="2">
    <source>
        <dbReference type="Proteomes" id="UP000499080"/>
    </source>
</evidence>
<dbReference type="PANTHER" id="PTHR22955">
    <property type="entry name" value="RETROTRANSPOSON"/>
    <property type="match status" value="1"/>
</dbReference>
<sequence>MSPNKDFDSSKMEYFLPHHAVQKKDSVTTKLRVVFDGSCKPLISNSLNSVLAMGQVLQPDIFTILVRFRTVLSWLSSPPRNWKPFIANRTSEIFDFIPWNSWRYVPTKENPADIGSRGVSPKDLPDCRLWWEGSTWLSSPEADWPKQPVLKDSDHHVLKERKKSTFVFSVFLKKYY</sequence>
<dbReference type="Proteomes" id="UP000499080">
    <property type="component" value="Unassembled WGS sequence"/>
</dbReference>